<keyword evidence="8 10" id="KW-0594">Phospholipid biosynthesis</keyword>
<dbReference type="RefSeq" id="WP_028355939.1">
    <property type="nucleotide sequence ID" value="NZ_JAUDJE010000001.1"/>
</dbReference>
<evidence type="ECO:0000256" key="8">
    <source>
        <dbReference type="ARBA" id="ARBA00023209"/>
    </source>
</evidence>
<keyword evidence="11" id="KW-0012">Acyltransferase</keyword>
<evidence type="ECO:0000256" key="7">
    <source>
        <dbReference type="ARBA" id="ARBA00023136"/>
    </source>
</evidence>
<keyword evidence="4 10" id="KW-0812">Transmembrane</keyword>
<evidence type="ECO:0000256" key="9">
    <source>
        <dbReference type="ARBA" id="ARBA00023264"/>
    </source>
</evidence>
<dbReference type="PANTHER" id="PTHR30309:SF0">
    <property type="entry name" value="GLYCEROL-3-PHOSPHATE ACYLTRANSFERASE-RELATED"/>
    <property type="match status" value="1"/>
</dbReference>
<dbReference type="InterPro" id="IPR003811">
    <property type="entry name" value="G3P_acylTferase_PlsY"/>
</dbReference>
<keyword evidence="9 10" id="KW-1208">Phospholipid metabolism</keyword>
<evidence type="ECO:0000313" key="11">
    <source>
        <dbReference type="EMBL" id="MDM9557479.1"/>
    </source>
</evidence>
<evidence type="ECO:0000256" key="10">
    <source>
        <dbReference type="HAMAP-Rule" id="MF_01043"/>
    </source>
</evidence>
<reference evidence="11" key="1">
    <citation type="submission" date="2023-06" db="EMBL/GenBank/DDBJ databases">
        <title>full genome analysis of Phenantherene degrader P3.</title>
        <authorList>
            <person name="Akbar A."/>
            <person name="Rahmeh R."/>
            <person name="Kishk M."/>
        </authorList>
    </citation>
    <scope>NUCLEOTIDE SEQUENCE</scope>
    <source>
        <strain evidence="11">P3</strain>
    </source>
</reference>
<comment type="subcellular location">
    <subcellularLocation>
        <location evidence="10">Cell membrane</location>
        <topology evidence="10">Multi-pass membrane protein</topology>
    </subcellularLocation>
</comment>
<gene>
    <name evidence="10 11" type="primary">plsY</name>
    <name evidence="11" type="ORF">QUC21_00505</name>
</gene>
<dbReference type="GO" id="GO:0004366">
    <property type="term" value="F:glycerol-3-phosphate O-acyltransferase activity"/>
    <property type="evidence" value="ECO:0007669"/>
    <property type="project" value="UniProtKB-EC"/>
</dbReference>
<keyword evidence="2 10" id="KW-0444">Lipid biosynthesis</keyword>
<sequence length="212" mass="22141">MVQTAPSLLFTAALVALAYLIGSIPFAVVVSKLMGLQDPRSYGSKNPGATNVLRTGNKAAAALTLLGDAAKGWFALWLAQALAPGLSWTGFALVALAVFLGHLYPVFLGFKGGKGVATALGILLAVNPWLALATVATWVIIAVFSRYSSLAALVAAFFAPVYYLFGSGVAWYAQAPVGVALAAITVLLFYRHRANIARLLAGTESRIGSKKK</sequence>
<dbReference type="SMART" id="SM01207">
    <property type="entry name" value="G3P_acyltransf"/>
    <property type="match status" value="1"/>
</dbReference>
<dbReference type="Proteomes" id="UP001175604">
    <property type="component" value="Unassembled WGS sequence"/>
</dbReference>
<accession>A0ABT7VX18</accession>
<protein>
    <recommendedName>
        <fullName evidence="10">Glycerol-3-phosphate acyltransferase</fullName>
    </recommendedName>
    <alternativeName>
        <fullName evidence="10">Acyl-PO4 G3P acyltransferase</fullName>
    </alternativeName>
    <alternativeName>
        <fullName evidence="10">Acyl-phosphate--glycerol-3-phosphate acyltransferase</fullName>
    </alternativeName>
    <alternativeName>
        <fullName evidence="10">G3P acyltransferase</fullName>
        <shortName evidence="10">GPAT</shortName>
        <ecNumber evidence="10">2.3.1.275</ecNumber>
    </alternativeName>
    <alternativeName>
        <fullName evidence="10">Lysophosphatidic acid synthase</fullName>
        <shortName evidence="10">LPA synthase</shortName>
    </alternativeName>
</protein>
<dbReference type="Pfam" id="PF02660">
    <property type="entry name" value="G3P_acyltransf"/>
    <property type="match status" value="1"/>
</dbReference>
<evidence type="ECO:0000256" key="3">
    <source>
        <dbReference type="ARBA" id="ARBA00022679"/>
    </source>
</evidence>
<evidence type="ECO:0000256" key="6">
    <source>
        <dbReference type="ARBA" id="ARBA00023098"/>
    </source>
</evidence>
<comment type="catalytic activity">
    <reaction evidence="10">
        <text>an acyl phosphate + sn-glycerol 3-phosphate = a 1-acyl-sn-glycero-3-phosphate + phosphate</text>
        <dbReference type="Rhea" id="RHEA:34075"/>
        <dbReference type="ChEBI" id="CHEBI:43474"/>
        <dbReference type="ChEBI" id="CHEBI:57597"/>
        <dbReference type="ChEBI" id="CHEBI:57970"/>
        <dbReference type="ChEBI" id="CHEBI:59918"/>
        <dbReference type="EC" id="2.3.1.275"/>
    </reaction>
</comment>
<comment type="pathway">
    <text evidence="10">Lipid metabolism; phospholipid metabolism.</text>
</comment>
<evidence type="ECO:0000256" key="5">
    <source>
        <dbReference type="ARBA" id="ARBA00022989"/>
    </source>
</evidence>
<keyword evidence="1 10" id="KW-1003">Cell membrane</keyword>
<feature type="transmembrane region" description="Helical" evidence="10">
    <location>
        <begin position="171"/>
        <end position="190"/>
    </location>
</feature>
<feature type="transmembrane region" description="Helical" evidence="10">
    <location>
        <begin position="116"/>
        <end position="140"/>
    </location>
</feature>
<dbReference type="PANTHER" id="PTHR30309">
    <property type="entry name" value="INNER MEMBRANE PROTEIN YGIH"/>
    <property type="match status" value="1"/>
</dbReference>
<comment type="function">
    <text evidence="10">Catalyzes the transfer of an acyl group from acyl-phosphate (acyl-PO(4)) to glycerol-3-phosphate (G3P) to form lysophosphatidic acid (LPA). This enzyme utilizes acyl-phosphate as fatty acyl donor, but not acyl-CoA or acyl-ACP.</text>
</comment>
<name>A0ABT7VX18_9BORD</name>
<keyword evidence="12" id="KW-1185">Reference proteome</keyword>
<comment type="caution">
    <text evidence="11">The sequence shown here is derived from an EMBL/GenBank/DDBJ whole genome shotgun (WGS) entry which is preliminary data.</text>
</comment>
<keyword evidence="7 10" id="KW-0472">Membrane</keyword>
<comment type="subunit">
    <text evidence="10">Probably interacts with PlsX.</text>
</comment>
<comment type="similarity">
    <text evidence="10">Belongs to the PlsY family.</text>
</comment>
<dbReference type="EMBL" id="JAUDJE010000001">
    <property type="protein sequence ID" value="MDM9557479.1"/>
    <property type="molecule type" value="Genomic_DNA"/>
</dbReference>
<evidence type="ECO:0000256" key="1">
    <source>
        <dbReference type="ARBA" id="ARBA00022475"/>
    </source>
</evidence>
<feature type="transmembrane region" description="Helical" evidence="10">
    <location>
        <begin position="6"/>
        <end position="30"/>
    </location>
</feature>
<keyword evidence="3 10" id="KW-0808">Transferase</keyword>
<feature type="transmembrane region" description="Helical" evidence="10">
    <location>
        <begin position="81"/>
        <end position="104"/>
    </location>
</feature>
<keyword evidence="6 10" id="KW-0443">Lipid metabolism</keyword>
<dbReference type="EC" id="2.3.1.275" evidence="10"/>
<dbReference type="HAMAP" id="MF_01043">
    <property type="entry name" value="PlsY"/>
    <property type="match status" value="1"/>
</dbReference>
<evidence type="ECO:0000313" key="12">
    <source>
        <dbReference type="Proteomes" id="UP001175604"/>
    </source>
</evidence>
<organism evidence="11 12">
    <name type="scientific">Bordetella petrii</name>
    <dbReference type="NCBI Taxonomy" id="94624"/>
    <lineage>
        <taxon>Bacteria</taxon>
        <taxon>Pseudomonadati</taxon>
        <taxon>Pseudomonadota</taxon>
        <taxon>Betaproteobacteria</taxon>
        <taxon>Burkholderiales</taxon>
        <taxon>Alcaligenaceae</taxon>
        <taxon>Bordetella</taxon>
    </lineage>
</organism>
<evidence type="ECO:0000256" key="4">
    <source>
        <dbReference type="ARBA" id="ARBA00022692"/>
    </source>
</evidence>
<keyword evidence="5 10" id="KW-1133">Transmembrane helix</keyword>
<proteinExistence type="inferred from homology"/>
<evidence type="ECO:0000256" key="2">
    <source>
        <dbReference type="ARBA" id="ARBA00022516"/>
    </source>
</evidence>
<dbReference type="NCBIfam" id="TIGR00023">
    <property type="entry name" value="glycerol-3-phosphate 1-O-acyltransferase PlsY"/>
    <property type="match status" value="1"/>
</dbReference>